<dbReference type="PANTHER" id="PTHR37308:SF1">
    <property type="entry name" value="POLYPRENYL-PHOSPHATE TRANSPORTER"/>
    <property type="match status" value="1"/>
</dbReference>
<dbReference type="InterPro" id="IPR007163">
    <property type="entry name" value="VCA0040-like"/>
</dbReference>
<keyword evidence="1" id="KW-1133">Transmembrane helix</keyword>
<feature type="transmembrane region" description="Helical" evidence="1">
    <location>
        <begin position="263"/>
        <end position="280"/>
    </location>
</feature>
<feature type="transmembrane region" description="Helical" evidence="1">
    <location>
        <begin position="170"/>
        <end position="188"/>
    </location>
</feature>
<gene>
    <name evidence="2" type="ORF">HNQ40_003204</name>
</gene>
<dbReference type="PANTHER" id="PTHR37308">
    <property type="entry name" value="INTEGRAL MEMBRANE PROTEIN"/>
    <property type="match status" value="1"/>
</dbReference>
<dbReference type="Pfam" id="PF04018">
    <property type="entry name" value="VCA0040-like"/>
    <property type="match status" value="1"/>
</dbReference>
<protein>
    <submittedName>
        <fullName evidence="2">Putative membrane protein</fullName>
    </submittedName>
</protein>
<feature type="transmembrane region" description="Helical" evidence="1">
    <location>
        <begin position="139"/>
        <end position="158"/>
    </location>
</feature>
<dbReference type="EMBL" id="JACHGY010000001">
    <property type="protein sequence ID" value="MBB6431398.1"/>
    <property type="molecule type" value="Genomic_DNA"/>
</dbReference>
<sequence>MNTANPNAETYNSSEVTQTDSANLTVLAVRGGVGGVLMGLANLVPGISGGTMLLAAGVYPRFIAAIGEVTTLKFRKASVVVLGSVVLAALAAIVLLAGPVKELVVNQRWVMYSLFIGLTLGGVPVVWRLITANGRKADASVWIAAVVGFIAMAALAVYQSAGGGSDVERTGFVFMLLAGVAGASAMILPGVSGGYLLLVLGVYVPILAGVDAFKDGLKTQDMEVLTSVGLAVVLPVGLGVLLGVVGVSNLLKWLLERFEKATLGVLLGLLLGAVVGLWPFQASVEPKEGDTIKAQVVTHAVPTVWEDDEPQPTEATWIFAESGEAVDAEDLPTAFFKPNATQIGGAAGLILLGLAVTLLVDRLGREKPEKPVGQSEG</sequence>
<evidence type="ECO:0000313" key="2">
    <source>
        <dbReference type="EMBL" id="MBB6431398.1"/>
    </source>
</evidence>
<keyword evidence="3" id="KW-1185">Reference proteome</keyword>
<reference evidence="2 3" key="1">
    <citation type="submission" date="2020-08" db="EMBL/GenBank/DDBJ databases">
        <title>Genomic Encyclopedia of Type Strains, Phase IV (KMG-IV): sequencing the most valuable type-strain genomes for metagenomic binning, comparative biology and taxonomic classification.</title>
        <authorList>
            <person name="Goeker M."/>
        </authorList>
    </citation>
    <scope>NUCLEOTIDE SEQUENCE [LARGE SCALE GENOMIC DNA]</scope>
    <source>
        <strain evidence="2 3">DSM 103725</strain>
    </source>
</reference>
<evidence type="ECO:0000256" key="1">
    <source>
        <dbReference type="SAM" id="Phobius"/>
    </source>
</evidence>
<proteinExistence type="predicted"/>
<name>A0A7X0H937_9BACT</name>
<feature type="transmembrane region" description="Helical" evidence="1">
    <location>
        <begin position="109"/>
        <end position="127"/>
    </location>
</feature>
<feature type="transmembrane region" description="Helical" evidence="1">
    <location>
        <begin position="195"/>
        <end position="213"/>
    </location>
</feature>
<dbReference type="RefSeq" id="WP_184678868.1">
    <property type="nucleotide sequence ID" value="NZ_JACHGY010000001.1"/>
</dbReference>
<accession>A0A7X0H937</accession>
<evidence type="ECO:0000313" key="3">
    <source>
        <dbReference type="Proteomes" id="UP000541810"/>
    </source>
</evidence>
<dbReference type="Proteomes" id="UP000541810">
    <property type="component" value="Unassembled WGS sequence"/>
</dbReference>
<organism evidence="2 3">
    <name type="scientific">Algisphaera agarilytica</name>
    <dbReference type="NCBI Taxonomy" id="1385975"/>
    <lineage>
        <taxon>Bacteria</taxon>
        <taxon>Pseudomonadati</taxon>
        <taxon>Planctomycetota</taxon>
        <taxon>Phycisphaerae</taxon>
        <taxon>Phycisphaerales</taxon>
        <taxon>Phycisphaeraceae</taxon>
        <taxon>Algisphaera</taxon>
    </lineage>
</organism>
<comment type="caution">
    <text evidence="2">The sequence shown here is derived from an EMBL/GenBank/DDBJ whole genome shotgun (WGS) entry which is preliminary data.</text>
</comment>
<feature type="transmembrane region" description="Helical" evidence="1">
    <location>
        <begin position="36"/>
        <end position="59"/>
    </location>
</feature>
<keyword evidence="1" id="KW-0472">Membrane</keyword>
<feature type="transmembrane region" description="Helical" evidence="1">
    <location>
        <begin position="340"/>
        <end position="360"/>
    </location>
</feature>
<feature type="transmembrane region" description="Helical" evidence="1">
    <location>
        <begin position="225"/>
        <end position="251"/>
    </location>
</feature>
<keyword evidence="1" id="KW-0812">Transmembrane</keyword>
<dbReference type="AlphaFoldDB" id="A0A7X0H937"/>
<feature type="transmembrane region" description="Helical" evidence="1">
    <location>
        <begin position="79"/>
        <end position="97"/>
    </location>
</feature>